<keyword evidence="3 7" id="KW-0547">Nucleotide-binding</keyword>
<dbReference type="SMART" id="SM00864">
    <property type="entry name" value="Tubulin"/>
    <property type="match status" value="1"/>
</dbReference>
<evidence type="ECO:0000256" key="2">
    <source>
        <dbReference type="ARBA" id="ARBA00022701"/>
    </source>
</evidence>
<dbReference type="SUPFAM" id="SSF52490">
    <property type="entry name" value="Tubulin nucleotide-binding domain-like"/>
    <property type="match status" value="1"/>
</dbReference>
<dbReference type="SMART" id="SM00865">
    <property type="entry name" value="Tubulin_C"/>
    <property type="match status" value="1"/>
</dbReference>
<name>A0A8B8G1W9_9HEMI</name>
<dbReference type="Gene3D" id="3.30.1330.20">
    <property type="entry name" value="Tubulin/FtsZ, C-terminal domain"/>
    <property type="match status" value="1"/>
</dbReference>
<comment type="function">
    <text evidence="7">Tubulin is the major constituent of microtubules, a cylinder consisting of laterally associated linear protofilaments composed of alpha- and beta-tubulin heterodimers. Microtubules grow by the addition of GTP-tubulin dimers to the microtubule end, where a stabilizing cap forms. Below the cap, tubulin dimers are in GDP-bound state, owing to GTPase activity of alpha-tubulin.</text>
</comment>
<dbReference type="PROSITE" id="PS00227">
    <property type="entry name" value="TUBULIN"/>
    <property type="match status" value="1"/>
</dbReference>
<proteinExistence type="inferred from homology"/>
<evidence type="ECO:0000259" key="9">
    <source>
        <dbReference type="SMART" id="SM00865"/>
    </source>
</evidence>
<organism evidence="10 11">
    <name type="scientific">Sipha flava</name>
    <name type="common">yellow sugarcane aphid</name>
    <dbReference type="NCBI Taxonomy" id="143950"/>
    <lineage>
        <taxon>Eukaryota</taxon>
        <taxon>Metazoa</taxon>
        <taxon>Ecdysozoa</taxon>
        <taxon>Arthropoda</taxon>
        <taxon>Hexapoda</taxon>
        <taxon>Insecta</taxon>
        <taxon>Pterygota</taxon>
        <taxon>Neoptera</taxon>
        <taxon>Paraneoptera</taxon>
        <taxon>Hemiptera</taxon>
        <taxon>Sternorrhyncha</taxon>
        <taxon>Aphidomorpha</taxon>
        <taxon>Aphidoidea</taxon>
        <taxon>Aphididae</taxon>
        <taxon>Sipha</taxon>
    </lineage>
</organism>
<dbReference type="Proteomes" id="UP000694846">
    <property type="component" value="Unplaced"/>
</dbReference>
<dbReference type="SUPFAM" id="SSF55307">
    <property type="entry name" value="Tubulin C-terminal domain-like"/>
    <property type="match status" value="1"/>
</dbReference>
<feature type="domain" description="Tubulin/FtsZ 2-layer sandwich" evidence="9">
    <location>
        <begin position="278"/>
        <end position="422"/>
    </location>
</feature>
<dbReference type="GO" id="GO:0005200">
    <property type="term" value="F:structural constituent of cytoskeleton"/>
    <property type="evidence" value="ECO:0007669"/>
    <property type="project" value="InterPro"/>
</dbReference>
<evidence type="ECO:0000313" key="10">
    <source>
        <dbReference type="Proteomes" id="UP000694846"/>
    </source>
</evidence>
<dbReference type="GO" id="GO:0016787">
    <property type="term" value="F:hydrolase activity"/>
    <property type="evidence" value="ECO:0007669"/>
    <property type="project" value="UniProtKB-KW"/>
</dbReference>
<reference evidence="11" key="1">
    <citation type="submission" date="2025-08" db="UniProtKB">
        <authorList>
            <consortium name="RefSeq"/>
        </authorList>
    </citation>
    <scope>IDENTIFICATION</scope>
    <source>
        <tissue evidence="11">Whole body</tissue>
    </source>
</reference>
<keyword evidence="2 7" id="KW-0493">Microtubule</keyword>
<evidence type="ECO:0000256" key="6">
    <source>
        <dbReference type="ARBA" id="ARBA00049117"/>
    </source>
</evidence>
<dbReference type="OrthoDB" id="6618027at2759"/>
<keyword evidence="10" id="KW-1185">Reference proteome</keyword>
<evidence type="ECO:0000313" key="11">
    <source>
        <dbReference type="RefSeq" id="XP_025416793.1"/>
    </source>
</evidence>
<feature type="domain" description="Tubulin/FtsZ GTPase" evidence="8">
    <location>
        <begin position="79"/>
        <end position="276"/>
    </location>
</feature>
<dbReference type="GeneID" id="112687999"/>
<evidence type="ECO:0000256" key="4">
    <source>
        <dbReference type="ARBA" id="ARBA00022801"/>
    </source>
</evidence>
<accession>A0A8B8G1W9</accession>
<dbReference type="Pfam" id="PF00091">
    <property type="entry name" value="Tubulin"/>
    <property type="match status" value="1"/>
</dbReference>
<sequence length="470" mass="51913">MYFNAGPKKTKNKKDKKEPKIIKPLLPPAIPPPPLTQGEFICIHIGQAGVQVGSACWELFCLEHGINPDGSVHQLTTSSTSFFSLSQTDSYVPRALLVDTEPSVIDTIRVGSNQKLFLTQSLINGNESAASNYATGFYGLGRKLSSAVMDQLSHLAEDCSSLQGIILFRSIGGGTGSGMGSRIIKNIKNTYPSKTIIDFNICSSPELSPVIVEPYNAAFTTYENLDDVNCSLLFDNKSLYHICGSKLDLPNPTHGNINNIIAQVTSGITSSLRFEGSMMNNITDLLTNLIPQPRLHFPIITYAPNTNNIHFIPSTCTQLAAMSFDRTNQMIKIDPALGKYVSVCMMFRGDLKPTDINTTIAYIQREHSFPVTGNMISPIFKFGLCYQPIITTSCSGTFAASRAITTLSNNTAVKHRWINMMKNYNKLFSKRAYLHHYIGEGMDEELFNVTNDKISKLIEEYNQVESTQQS</sequence>
<protein>
    <recommendedName>
        <fullName evidence="7">Tubulin alpha chain</fullName>
    </recommendedName>
</protein>
<comment type="catalytic activity">
    <reaction evidence="6">
        <text>GTP + H2O = GDP + phosphate + H(+)</text>
        <dbReference type="Rhea" id="RHEA:19669"/>
        <dbReference type="ChEBI" id="CHEBI:15377"/>
        <dbReference type="ChEBI" id="CHEBI:15378"/>
        <dbReference type="ChEBI" id="CHEBI:37565"/>
        <dbReference type="ChEBI" id="CHEBI:43474"/>
        <dbReference type="ChEBI" id="CHEBI:58189"/>
    </reaction>
    <physiologicalReaction direction="left-to-right" evidence="6">
        <dbReference type="Rhea" id="RHEA:19670"/>
    </physiologicalReaction>
</comment>
<comment type="subunit">
    <text evidence="7">Dimer of alpha and beta chains. A typical microtubule is a hollow water-filled tube with an outer diameter of 25 nm and an inner diameter of 15 nM. Alpha-beta heterodimers associate head-to-tail to form protofilaments running lengthwise along the microtubule wall with the beta-tubulin subunit facing the microtubule plus end conferring a structural polarity. Microtubules usually have 13 protofilaments but different protofilament numbers can be found in some organisms and specialized cells.</text>
</comment>
<dbReference type="GO" id="GO:0007017">
    <property type="term" value="P:microtubule-based process"/>
    <property type="evidence" value="ECO:0007669"/>
    <property type="project" value="InterPro"/>
</dbReference>
<dbReference type="AlphaFoldDB" id="A0A8B8G1W9"/>
<keyword evidence="5 7" id="KW-0342">GTP-binding</keyword>
<dbReference type="InterPro" id="IPR000217">
    <property type="entry name" value="Tubulin"/>
</dbReference>
<dbReference type="RefSeq" id="XP_025416793.1">
    <property type="nucleotide sequence ID" value="XM_025561008.1"/>
</dbReference>
<dbReference type="InterPro" id="IPR036525">
    <property type="entry name" value="Tubulin/FtsZ_GTPase_sf"/>
</dbReference>
<dbReference type="PANTHER" id="PTHR11588">
    <property type="entry name" value="TUBULIN"/>
    <property type="match status" value="1"/>
</dbReference>
<dbReference type="GO" id="GO:0005525">
    <property type="term" value="F:GTP binding"/>
    <property type="evidence" value="ECO:0007669"/>
    <property type="project" value="UniProtKB-UniRule"/>
</dbReference>
<dbReference type="Gene3D" id="1.10.287.600">
    <property type="entry name" value="Helix hairpin bin"/>
    <property type="match status" value="1"/>
</dbReference>
<dbReference type="InterPro" id="IPR002452">
    <property type="entry name" value="Alpha_tubulin"/>
</dbReference>
<evidence type="ECO:0000256" key="7">
    <source>
        <dbReference type="RuleBase" id="RU000352"/>
    </source>
</evidence>
<dbReference type="InterPro" id="IPR037103">
    <property type="entry name" value="Tubulin/FtsZ-like_C"/>
</dbReference>
<keyword evidence="4" id="KW-0378">Hydrolase</keyword>
<dbReference type="InterPro" id="IPR023123">
    <property type="entry name" value="Tubulin_C"/>
</dbReference>
<evidence type="ECO:0000256" key="3">
    <source>
        <dbReference type="ARBA" id="ARBA00022741"/>
    </source>
</evidence>
<evidence type="ECO:0000256" key="1">
    <source>
        <dbReference type="ARBA" id="ARBA00009636"/>
    </source>
</evidence>
<evidence type="ECO:0000256" key="5">
    <source>
        <dbReference type="ARBA" id="ARBA00023134"/>
    </source>
</evidence>
<evidence type="ECO:0000259" key="8">
    <source>
        <dbReference type="SMART" id="SM00864"/>
    </source>
</evidence>
<dbReference type="InterPro" id="IPR018316">
    <property type="entry name" value="Tubulin/FtsZ_2-layer-sand-dom"/>
</dbReference>
<dbReference type="GO" id="GO:0005874">
    <property type="term" value="C:microtubule"/>
    <property type="evidence" value="ECO:0007669"/>
    <property type="project" value="UniProtKB-KW"/>
</dbReference>
<dbReference type="Gene3D" id="3.40.50.1440">
    <property type="entry name" value="Tubulin/FtsZ, GTPase domain"/>
    <property type="match status" value="1"/>
</dbReference>
<comment type="similarity">
    <text evidence="1 7">Belongs to the tubulin family.</text>
</comment>
<dbReference type="PRINTS" id="PR01161">
    <property type="entry name" value="TUBULIN"/>
</dbReference>
<dbReference type="InterPro" id="IPR003008">
    <property type="entry name" value="Tubulin_FtsZ_GTPase"/>
</dbReference>
<dbReference type="InterPro" id="IPR008280">
    <property type="entry name" value="Tub_FtsZ_C"/>
</dbReference>
<gene>
    <name evidence="11" type="primary">LOC112687999</name>
</gene>
<dbReference type="InterPro" id="IPR017975">
    <property type="entry name" value="Tubulin_CS"/>
</dbReference>
<dbReference type="PRINTS" id="PR01162">
    <property type="entry name" value="ALPHATUBULIN"/>
</dbReference>
<dbReference type="Pfam" id="PF03953">
    <property type="entry name" value="Tubulin_C"/>
    <property type="match status" value="1"/>
</dbReference>